<sequence length="114" mass="11369">MANAPAPQMPGGDPQMMGAASDPGSDADAQAVFVIEISAMPDGTFSVELESGQQEEAEESGGGDGSEDDSGAQTAKSWSDAMEIANQLYEQASGDDGASKAAGFNSVFSGSAGQ</sequence>
<organism evidence="2">
    <name type="scientific">mine drainage metagenome</name>
    <dbReference type="NCBI Taxonomy" id="410659"/>
    <lineage>
        <taxon>unclassified sequences</taxon>
        <taxon>metagenomes</taxon>
        <taxon>ecological metagenomes</taxon>
    </lineage>
</organism>
<reference evidence="2" key="1">
    <citation type="submission" date="2016-10" db="EMBL/GenBank/DDBJ databases">
        <title>Sequence of Gallionella enrichment culture.</title>
        <authorList>
            <person name="Poehlein A."/>
            <person name="Muehling M."/>
            <person name="Daniel R."/>
        </authorList>
    </citation>
    <scope>NUCLEOTIDE SEQUENCE</scope>
</reference>
<feature type="compositionally biased region" description="Acidic residues" evidence="1">
    <location>
        <begin position="53"/>
        <end position="70"/>
    </location>
</feature>
<feature type="compositionally biased region" description="Low complexity" evidence="1">
    <location>
        <begin position="18"/>
        <end position="30"/>
    </location>
</feature>
<dbReference type="EMBL" id="MLJW01000073">
    <property type="protein sequence ID" value="OIR02607.1"/>
    <property type="molecule type" value="Genomic_DNA"/>
</dbReference>
<protein>
    <submittedName>
        <fullName evidence="2">Uncharacterized protein</fullName>
    </submittedName>
</protein>
<feature type="region of interest" description="Disordered" evidence="1">
    <location>
        <begin position="1"/>
        <end position="30"/>
    </location>
</feature>
<feature type="region of interest" description="Disordered" evidence="1">
    <location>
        <begin position="43"/>
        <end position="114"/>
    </location>
</feature>
<gene>
    <name evidence="2" type="ORF">GALL_153210</name>
</gene>
<accession>A0A1J5S2X9</accession>
<comment type="caution">
    <text evidence="2">The sequence shown here is derived from an EMBL/GenBank/DDBJ whole genome shotgun (WGS) entry which is preliminary data.</text>
</comment>
<name>A0A1J5S2X9_9ZZZZ</name>
<dbReference type="AlphaFoldDB" id="A0A1J5S2X9"/>
<feature type="compositionally biased region" description="Low complexity" evidence="1">
    <location>
        <begin position="92"/>
        <end position="103"/>
    </location>
</feature>
<evidence type="ECO:0000313" key="2">
    <source>
        <dbReference type="EMBL" id="OIR02607.1"/>
    </source>
</evidence>
<proteinExistence type="predicted"/>
<evidence type="ECO:0000256" key="1">
    <source>
        <dbReference type="SAM" id="MobiDB-lite"/>
    </source>
</evidence>